<dbReference type="AlphaFoldDB" id="A0A918X263"/>
<dbReference type="Pfam" id="PF00072">
    <property type="entry name" value="Response_reg"/>
    <property type="match status" value="1"/>
</dbReference>
<evidence type="ECO:0000313" key="12">
    <source>
        <dbReference type="EMBL" id="GHD04659.1"/>
    </source>
</evidence>
<evidence type="ECO:0000256" key="3">
    <source>
        <dbReference type="ARBA" id="ARBA00012438"/>
    </source>
</evidence>
<reference evidence="12" key="1">
    <citation type="journal article" date="2014" name="Int. J. Syst. Evol. Microbiol.">
        <title>Complete genome sequence of Corynebacterium casei LMG S-19264T (=DSM 44701T), isolated from a smear-ripened cheese.</title>
        <authorList>
            <consortium name="US DOE Joint Genome Institute (JGI-PGF)"/>
            <person name="Walter F."/>
            <person name="Albersmeier A."/>
            <person name="Kalinowski J."/>
            <person name="Ruckert C."/>
        </authorList>
    </citation>
    <scope>NUCLEOTIDE SEQUENCE</scope>
    <source>
        <strain evidence="12">JCM 4637</strain>
    </source>
</reference>
<dbReference type="Proteomes" id="UP000638353">
    <property type="component" value="Unassembled WGS sequence"/>
</dbReference>
<dbReference type="InterPro" id="IPR004358">
    <property type="entry name" value="Sig_transdc_His_kin-like_C"/>
</dbReference>
<reference evidence="12" key="2">
    <citation type="submission" date="2020-09" db="EMBL/GenBank/DDBJ databases">
        <authorList>
            <person name="Sun Q."/>
            <person name="Ohkuma M."/>
        </authorList>
    </citation>
    <scope>NUCLEOTIDE SEQUENCE</scope>
    <source>
        <strain evidence="12">JCM 4637</strain>
    </source>
</reference>
<dbReference type="SUPFAM" id="SSF55874">
    <property type="entry name" value="ATPase domain of HSP90 chaperone/DNA topoisomerase II/histidine kinase"/>
    <property type="match status" value="1"/>
</dbReference>
<feature type="domain" description="Response regulatory" evidence="11">
    <location>
        <begin position="473"/>
        <end position="591"/>
    </location>
</feature>
<feature type="coiled-coil region" evidence="9">
    <location>
        <begin position="150"/>
        <end position="226"/>
    </location>
</feature>
<dbReference type="SUPFAM" id="SSF52172">
    <property type="entry name" value="CheY-like"/>
    <property type="match status" value="1"/>
</dbReference>
<dbReference type="Gene3D" id="3.40.50.2300">
    <property type="match status" value="1"/>
</dbReference>
<dbReference type="Pfam" id="PF02518">
    <property type="entry name" value="HATPase_c"/>
    <property type="match status" value="1"/>
</dbReference>
<dbReference type="CDD" id="cd16922">
    <property type="entry name" value="HATPase_EvgS-ArcB-TorS-like"/>
    <property type="match status" value="1"/>
</dbReference>
<dbReference type="PROSITE" id="PS50109">
    <property type="entry name" value="HIS_KIN"/>
    <property type="match status" value="1"/>
</dbReference>
<protein>
    <recommendedName>
        <fullName evidence="3">histidine kinase</fullName>
        <ecNumber evidence="3">2.7.13.3</ecNumber>
    </recommendedName>
</protein>
<dbReference type="Pfam" id="PF00512">
    <property type="entry name" value="HisKA"/>
    <property type="match status" value="1"/>
</dbReference>
<evidence type="ECO:0000259" key="10">
    <source>
        <dbReference type="PROSITE" id="PS50109"/>
    </source>
</evidence>
<dbReference type="PROSITE" id="PS50110">
    <property type="entry name" value="RESPONSE_REGULATORY"/>
    <property type="match status" value="1"/>
</dbReference>
<dbReference type="PRINTS" id="PR00344">
    <property type="entry name" value="BCTRLSENSOR"/>
</dbReference>
<sequence>MNDPRREATEGDRLEVALGGAQDMFRLRRSGQSACKALGLTSVSSARLVTVLSEIGQSLLGAEGLTATLRVEDADVAGTLLVARLGWRGDTPVDPVLVQAATRLLDVCRYVPGSSSITLAQRLPATGAALAERTESVRRVLRRTDEVDMLEALRTQNHQLLLALEESKRQQEELKHLNAELEDTNSGVVALYSELAQELEKTNSGVVALYAELEEKTRQLRLAREASTRFWANVSHELRSPANSVIALARLLLAPDAEPLSEEQSRQVSLIAGSGNTLLALVEELLDVAKAESGRLDPLLVPTDLTTLLHQLRGTLQGTAQPGVLLSIPDVPQGLHLVTDEVMLTRVLRNVLSNGLKFTDHGSVRLTLDTEDRPEGTLFRFTVRDTGVGIPADQLDRIFEEFYQVRGPHQRGRSGTGLGLPYARKLTELLGGQLTLTSTIGEGTTVTVELPAETRVSEPAPQAPEPAHPVLDSLVVIDDDTAFLAAVRPVLRRIAARVTELSGDLDATAVLDTVKRTGAQAVVVDLMMPTLDGYQVLQVLAGDPATARLPVVVLTAADAADIDRTRLAHARAVLGKTHLTPARITAALALRAPDAEPVPRPPAQETDTV</sequence>
<evidence type="ECO:0000256" key="9">
    <source>
        <dbReference type="SAM" id="Coils"/>
    </source>
</evidence>
<dbReference type="InterPro" id="IPR001789">
    <property type="entry name" value="Sig_transdc_resp-reg_receiver"/>
</dbReference>
<dbReference type="SMART" id="SM00448">
    <property type="entry name" value="REC"/>
    <property type="match status" value="1"/>
</dbReference>
<evidence type="ECO:0000259" key="11">
    <source>
        <dbReference type="PROSITE" id="PS50110"/>
    </source>
</evidence>
<dbReference type="InterPro" id="IPR036097">
    <property type="entry name" value="HisK_dim/P_sf"/>
</dbReference>
<feature type="modified residue" description="4-aspartylphosphate" evidence="8">
    <location>
        <position position="525"/>
    </location>
</feature>
<evidence type="ECO:0000313" key="13">
    <source>
        <dbReference type="Proteomes" id="UP000638353"/>
    </source>
</evidence>
<dbReference type="GO" id="GO:0000155">
    <property type="term" value="F:phosphorelay sensor kinase activity"/>
    <property type="evidence" value="ECO:0007669"/>
    <property type="project" value="InterPro"/>
</dbReference>
<evidence type="ECO:0000256" key="2">
    <source>
        <dbReference type="ARBA" id="ARBA00004236"/>
    </source>
</evidence>
<keyword evidence="7" id="KW-0902">Two-component regulatory system</keyword>
<dbReference type="InterPro" id="IPR003661">
    <property type="entry name" value="HisK_dim/P_dom"/>
</dbReference>
<dbReference type="InterPro" id="IPR011006">
    <property type="entry name" value="CheY-like_superfamily"/>
</dbReference>
<keyword evidence="6 12" id="KW-0418">Kinase</keyword>
<proteinExistence type="predicted"/>
<evidence type="ECO:0000256" key="1">
    <source>
        <dbReference type="ARBA" id="ARBA00000085"/>
    </source>
</evidence>
<dbReference type="Gene3D" id="3.30.565.10">
    <property type="entry name" value="Histidine kinase-like ATPase, C-terminal domain"/>
    <property type="match status" value="1"/>
</dbReference>
<accession>A0A918X263</accession>
<keyword evidence="5" id="KW-0808">Transferase</keyword>
<feature type="domain" description="Histidine kinase" evidence="10">
    <location>
        <begin position="233"/>
        <end position="454"/>
    </location>
</feature>
<dbReference type="CDD" id="cd00082">
    <property type="entry name" value="HisKA"/>
    <property type="match status" value="1"/>
</dbReference>
<dbReference type="InterPro" id="IPR036890">
    <property type="entry name" value="HATPase_C_sf"/>
</dbReference>
<comment type="caution">
    <text evidence="12">The sequence shown here is derived from an EMBL/GenBank/DDBJ whole genome shotgun (WGS) entry which is preliminary data.</text>
</comment>
<dbReference type="SMART" id="SM00388">
    <property type="entry name" value="HisKA"/>
    <property type="match status" value="1"/>
</dbReference>
<comment type="subcellular location">
    <subcellularLocation>
        <location evidence="2">Cell membrane</location>
    </subcellularLocation>
</comment>
<evidence type="ECO:0000256" key="4">
    <source>
        <dbReference type="ARBA" id="ARBA00022553"/>
    </source>
</evidence>
<dbReference type="GO" id="GO:0009927">
    <property type="term" value="F:histidine phosphotransfer kinase activity"/>
    <property type="evidence" value="ECO:0007669"/>
    <property type="project" value="TreeGrafter"/>
</dbReference>
<dbReference type="PANTHER" id="PTHR43047">
    <property type="entry name" value="TWO-COMPONENT HISTIDINE PROTEIN KINASE"/>
    <property type="match status" value="1"/>
</dbReference>
<dbReference type="EC" id="2.7.13.3" evidence="3"/>
<organism evidence="12 13">
    <name type="scientific">Streptomyces finlayi</name>
    <dbReference type="NCBI Taxonomy" id="67296"/>
    <lineage>
        <taxon>Bacteria</taxon>
        <taxon>Bacillati</taxon>
        <taxon>Actinomycetota</taxon>
        <taxon>Actinomycetes</taxon>
        <taxon>Kitasatosporales</taxon>
        <taxon>Streptomycetaceae</taxon>
        <taxon>Streptomyces</taxon>
    </lineage>
</organism>
<evidence type="ECO:0000256" key="7">
    <source>
        <dbReference type="ARBA" id="ARBA00023012"/>
    </source>
</evidence>
<dbReference type="InterPro" id="IPR005467">
    <property type="entry name" value="His_kinase_dom"/>
</dbReference>
<dbReference type="InterPro" id="IPR003594">
    <property type="entry name" value="HATPase_dom"/>
</dbReference>
<dbReference type="GO" id="GO:0005886">
    <property type="term" value="C:plasma membrane"/>
    <property type="evidence" value="ECO:0007669"/>
    <property type="project" value="UniProtKB-SubCell"/>
</dbReference>
<keyword evidence="4 8" id="KW-0597">Phosphoprotein</keyword>
<evidence type="ECO:0000256" key="5">
    <source>
        <dbReference type="ARBA" id="ARBA00022679"/>
    </source>
</evidence>
<dbReference type="EMBL" id="BMVC01000011">
    <property type="protein sequence ID" value="GHD04659.1"/>
    <property type="molecule type" value="Genomic_DNA"/>
</dbReference>
<evidence type="ECO:0000256" key="8">
    <source>
        <dbReference type="PROSITE-ProRule" id="PRU00169"/>
    </source>
</evidence>
<comment type="catalytic activity">
    <reaction evidence="1">
        <text>ATP + protein L-histidine = ADP + protein N-phospho-L-histidine.</text>
        <dbReference type="EC" id="2.7.13.3"/>
    </reaction>
</comment>
<dbReference type="PANTHER" id="PTHR43047:SF72">
    <property type="entry name" value="OSMOSENSING HISTIDINE PROTEIN KINASE SLN1"/>
    <property type="match status" value="1"/>
</dbReference>
<dbReference type="SMART" id="SM00387">
    <property type="entry name" value="HATPase_c"/>
    <property type="match status" value="1"/>
</dbReference>
<dbReference type="Gene3D" id="1.10.287.130">
    <property type="match status" value="1"/>
</dbReference>
<keyword evidence="9" id="KW-0175">Coiled coil</keyword>
<dbReference type="SUPFAM" id="SSF47384">
    <property type="entry name" value="Homodimeric domain of signal transducing histidine kinase"/>
    <property type="match status" value="1"/>
</dbReference>
<name>A0A918X263_9ACTN</name>
<evidence type="ECO:0000256" key="6">
    <source>
        <dbReference type="ARBA" id="ARBA00022777"/>
    </source>
</evidence>
<gene>
    <name evidence="12" type="ORF">GCM10010334_53790</name>
</gene>